<keyword evidence="3" id="KW-1185">Reference proteome</keyword>
<proteinExistence type="predicted"/>
<evidence type="ECO:0000259" key="1">
    <source>
        <dbReference type="PROSITE" id="PS51384"/>
    </source>
</evidence>
<dbReference type="PANTHER" id="PTHR47215">
    <property type="match status" value="1"/>
</dbReference>
<dbReference type="Proteomes" id="UP000315369">
    <property type="component" value="Unassembled WGS sequence"/>
</dbReference>
<reference evidence="2 3" key="1">
    <citation type="submission" date="2019-06" db="EMBL/GenBank/DDBJ databases">
        <authorList>
            <person name="Livingstone P."/>
            <person name="Whitworth D."/>
        </authorList>
    </citation>
    <scope>NUCLEOTIDE SEQUENCE [LARGE SCALE GENOMIC DNA]</scope>
    <source>
        <strain evidence="2 3">AM401</strain>
    </source>
</reference>
<sequence length="230" mass="24766">MPDWHPAIVTSRAPAADGLTDLVLDIQGTPLVGTHAHPGQYVRLCLPGMEAGLFAIASPPEPRGARWEFLLKDGSPLPDALIRLPPGAQVHVSAPEGKGFPLERARGHDVLLFATGSGISAIRPVIASIRREREAFGRVKLYFGARTPGAFAYQGELHSWEEGGIQVVRTVSQPGVSGWLGLTGYVQAHLGEDTVGDSRAFVCGQSRMVQGVMDALKDRGVPREHIFFNY</sequence>
<protein>
    <submittedName>
        <fullName evidence="2">NAD-binding oxidoreductase</fullName>
    </submittedName>
</protein>
<evidence type="ECO:0000313" key="2">
    <source>
        <dbReference type="EMBL" id="TQF08825.1"/>
    </source>
</evidence>
<dbReference type="InterPro" id="IPR017938">
    <property type="entry name" value="Riboflavin_synthase-like_b-brl"/>
</dbReference>
<gene>
    <name evidence="2" type="ORF">FJV41_47845</name>
</gene>
<dbReference type="InterPro" id="IPR001433">
    <property type="entry name" value="OxRdtase_FAD/NAD-bd"/>
</dbReference>
<dbReference type="GO" id="GO:0016491">
    <property type="term" value="F:oxidoreductase activity"/>
    <property type="evidence" value="ECO:0007669"/>
    <property type="project" value="InterPro"/>
</dbReference>
<dbReference type="PROSITE" id="PS51384">
    <property type="entry name" value="FAD_FR"/>
    <property type="match status" value="1"/>
</dbReference>
<dbReference type="Pfam" id="PF00175">
    <property type="entry name" value="NAD_binding_1"/>
    <property type="match status" value="1"/>
</dbReference>
<dbReference type="PANTHER" id="PTHR47215:SF1">
    <property type="entry name" value="F9L1.8 PROTEIN"/>
    <property type="match status" value="1"/>
</dbReference>
<dbReference type="EMBL" id="VIFM01000440">
    <property type="protein sequence ID" value="TQF08825.1"/>
    <property type="molecule type" value="Genomic_DNA"/>
</dbReference>
<dbReference type="SUPFAM" id="SSF63380">
    <property type="entry name" value="Riboflavin synthase domain-like"/>
    <property type="match status" value="1"/>
</dbReference>
<dbReference type="PRINTS" id="PR00410">
    <property type="entry name" value="PHEHYDRXLASE"/>
</dbReference>
<dbReference type="Gene3D" id="2.40.30.10">
    <property type="entry name" value="Translation factors"/>
    <property type="match status" value="1"/>
</dbReference>
<evidence type="ECO:0000313" key="3">
    <source>
        <dbReference type="Proteomes" id="UP000315369"/>
    </source>
</evidence>
<dbReference type="InterPro" id="IPR017927">
    <property type="entry name" value="FAD-bd_FR_type"/>
</dbReference>
<dbReference type="SUPFAM" id="SSF52343">
    <property type="entry name" value="Ferredoxin reductase-like, C-terminal NADP-linked domain"/>
    <property type="match status" value="1"/>
</dbReference>
<comment type="caution">
    <text evidence="2">The sequence shown here is derived from an EMBL/GenBank/DDBJ whole genome shotgun (WGS) entry which is preliminary data.</text>
</comment>
<dbReference type="OrthoDB" id="9789468at2"/>
<organism evidence="2 3">
    <name type="scientific">Myxococcus llanfairpwllgwyngyllgogerychwyrndrobwllllantysiliogogogochensis</name>
    <dbReference type="NCBI Taxonomy" id="2590453"/>
    <lineage>
        <taxon>Bacteria</taxon>
        <taxon>Pseudomonadati</taxon>
        <taxon>Myxococcota</taxon>
        <taxon>Myxococcia</taxon>
        <taxon>Myxococcales</taxon>
        <taxon>Cystobacterineae</taxon>
        <taxon>Myxococcaceae</taxon>
        <taxon>Myxococcus</taxon>
    </lineage>
</organism>
<accession>A0A540WIH5</accession>
<dbReference type="Gene3D" id="3.40.50.80">
    <property type="entry name" value="Nucleotide-binding domain of ferredoxin-NADP reductase (FNR) module"/>
    <property type="match status" value="1"/>
</dbReference>
<feature type="domain" description="FAD-binding FR-type" evidence="1">
    <location>
        <begin position="2"/>
        <end position="102"/>
    </location>
</feature>
<dbReference type="InterPro" id="IPR039261">
    <property type="entry name" value="FNR_nucleotide-bd"/>
</dbReference>
<name>A0A540WIH5_9BACT</name>
<dbReference type="RefSeq" id="WP_141649302.1">
    <property type="nucleotide sequence ID" value="NZ_VIFM01000440.1"/>
</dbReference>
<dbReference type="AlphaFoldDB" id="A0A540WIH5"/>